<evidence type="ECO:0000313" key="3">
    <source>
        <dbReference type="Proteomes" id="UP000216207"/>
    </source>
</evidence>
<sequence>MEPLVLSFILMLLLFAAGIPLLLILILHYPLIGACVIAFISINWFIAARLHRKHERMQHAGHDKNGL</sequence>
<organism evidence="2 3">
    <name type="scientific">Shouchella clausii</name>
    <name type="common">Alkalihalobacillus clausii</name>
    <dbReference type="NCBI Taxonomy" id="79880"/>
    <lineage>
        <taxon>Bacteria</taxon>
        <taxon>Bacillati</taxon>
        <taxon>Bacillota</taxon>
        <taxon>Bacilli</taxon>
        <taxon>Bacillales</taxon>
        <taxon>Bacillaceae</taxon>
        <taxon>Shouchella</taxon>
    </lineage>
</organism>
<keyword evidence="1" id="KW-1133">Transmembrane helix</keyword>
<accession>A0A268NZB8</accession>
<name>A0A268NZB8_SHOCL</name>
<protein>
    <submittedName>
        <fullName evidence="2">Uncharacterized protein</fullName>
    </submittedName>
</protein>
<dbReference type="Proteomes" id="UP000216207">
    <property type="component" value="Unassembled WGS sequence"/>
</dbReference>
<reference evidence="2 3" key="1">
    <citation type="submission" date="2017-07" db="EMBL/GenBank/DDBJ databases">
        <title>Isolation and whole genome analysis of endospore-forming bacteria from heroin.</title>
        <authorList>
            <person name="Kalinowski J."/>
            <person name="Ahrens B."/>
            <person name="Al-Dilaimi A."/>
            <person name="Winkler A."/>
            <person name="Wibberg D."/>
            <person name="Schleenbecker U."/>
            <person name="Ruckert C."/>
            <person name="Wolfel R."/>
            <person name="Grass G."/>
        </authorList>
    </citation>
    <scope>NUCLEOTIDE SEQUENCE [LARGE SCALE GENOMIC DNA]</scope>
    <source>
        <strain evidence="2 3">7539</strain>
    </source>
</reference>
<dbReference type="AlphaFoldDB" id="A0A268NZB8"/>
<gene>
    <name evidence="2" type="ORF">CHH72_10695</name>
</gene>
<keyword evidence="1" id="KW-0812">Transmembrane</keyword>
<proteinExistence type="predicted"/>
<evidence type="ECO:0000256" key="1">
    <source>
        <dbReference type="SAM" id="Phobius"/>
    </source>
</evidence>
<dbReference type="EMBL" id="NPCC01000012">
    <property type="protein sequence ID" value="PAE88834.1"/>
    <property type="molecule type" value="Genomic_DNA"/>
</dbReference>
<feature type="transmembrane region" description="Helical" evidence="1">
    <location>
        <begin position="28"/>
        <end position="47"/>
    </location>
</feature>
<comment type="caution">
    <text evidence="2">The sequence shown here is derived from an EMBL/GenBank/DDBJ whole genome shotgun (WGS) entry which is preliminary data.</text>
</comment>
<keyword evidence="1" id="KW-0472">Membrane</keyword>
<evidence type="ECO:0000313" key="2">
    <source>
        <dbReference type="EMBL" id="PAE88834.1"/>
    </source>
</evidence>